<dbReference type="Gene3D" id="3.40.50.12710">
    <property type="match status" value="1"/>
</dbReference>
<dbReference type="AlphaFoldDB" id="A0A928VVY7"/>
<keyword evidence="4" id="KW-1185">Reference proteome</keyword>
<dbReference type="Proteomes" id="UP000625316">
    <property type="component" value="Unassembled WGS sequence"/>
</dbReference>
<reference evidence="3" key="1">
    <citation type="submission" date="2020-10" db="EMBL/GenBank/DDBJ databases">
        <authorList>
            <person name="Castelo-Branco R."/>
            <person name="Eusebio N."/>
            <person name="Adriana R."/>
            <person name="Vieira A."/>
            <person name="Brugerolle De Fraissinette N."/>
            <person name="Rezende De Castro R."/>
            <person name="Schneider M.P."/>
            <person name="Vasconcelos V."/>
            <person name="Leao P.N."/>
        </authorList>
    </citation>
    <scope>NUCLEOTIDE SEQUENCE</scope>
    <source>
        <strain evidence="3">LEGE 11480</strain>
    </source>
</reference>
<dbReference type="PANTHER" id="PTHR12049">
    <property type="entry name" value="PROTEIN ARGININE METHYLTRANSFERASE NDUFAF7, MITOCHONDRIAL"/>
    <property type="match status" value="1"/>
</dbReference>
<name>A0A928VVY7_9CYAN</name>
<proteinExistence type="predicted"/>
<dbReference type="RefSeq" id="WP_264328003.1">
    <property type="nucleotide sequence ID" value="NZ_JADEXQ010000161.1"/>
</dbReference>
<evidence type="ECO:0000313" key="4">
    <source>
        <dbReference type="Proteomes" id="UP000625316"/>
    </source>
</evidence>
<dbReference type="EMBL" id="JADEXQ010000161">
    <property type="protein sequence ID" value="MBE9033194.1"/>
    <property type="molecule type" value="Genomic_DNA"/>
</dbReference>
<dbReference type="GO" id="GO:0032259">
    <property type="term" value="P:methylation"/>
    <property type="evidence" value="ECO:0007669"/>
    <property type="project" value="UniProtKB-KW"/>
</dbReference>
<comment type="caution">
    <text evidence="3">The sequence shown here is derived from an EMBL/GenBank/DDBJ whole genome shotgun (WGS) entry which is preliminary data.</text>
</comment>
<evidence type="ECO:0000313" key="3">
    <source>
        <dbReference type="EMBL" id="MBE9033194.1"/>
    </source>
</evidence>
<dbReference type="Pfam" id="PF02636">
    <property type="entry name" value="Methyltransf_28"/>
    <property type="match status" value="1"/>
</dbReference>
<dbReference type="InterPro" id="IPR038375">
    <property type="entry name" value="NDUFAF7_sf"/>
</dbReference>
<protein>
    <submittedName>
        <fullName evidence="3">Class I SAM-dependent methyltransferase</fullName>
    </submittedName>
</protein>
<evidence type="ECO:0000256" key="2">
    <source>
        <dbReference type="ARBA" id="ARBA00022679"/>
    </source>
</evidence>
<accession>A0A928VVY7</accession>
<sequence>MSNFSATERTGSTTPELAGNAALCQIIQQQILAHPLQRIPFSAFMEQALYHQEYGYYSNRARQIGPSGDFFTAPHLGSDFGQLLAKQFVQMWEILGQPQPFTLVEMGAGQGLLATDILRWIKQHHPQCWKYLRYIIVEKATGLVNAQQQQIEKEFGKEIPITWKSLETIASEPIIGCCFSNELVDAFAVHQVVFEQGKLREVYVALHGQQFIEIIDAPSTTALADYFAQLGISPTSSDYPDPYRTEVNLAAQGWLSSVAACLQQGYVLTIDYGYPAARYYNRVRSQGTLQCYYQHSHHNNPYIHVGEQDITTHVNFTALEQTGQQVGLQTIGVTQQSMLLMALGLGDRIAQLGQSDSTDPQEIFARLRQRDALHQLINPMGLGNFGVLFQAKGLDPRMQQQTLHGLDTPISLPL</sequence>
<dbReference type="InterPro" id="IPR003788">
    <property type="entry name" value="NDUFAF7"/>
</dbReference>
<organism evidence="3 4">
    <name type="scientific">Romeriopsis navalis LEGE 11480</name>
    <dbReference type="NCBI Taxonomy" id="2777977"/>
    <lineage>
        <taxon>Bacteria</taxon>
        <taxon>Bacillati</taxon>
        <taxon>Cyanobacteriota</taxon>
        <taxon>Cyanophyceae</taxon>
        <taxon>Leptolyngbyales</taxon>
        <taxon>Leptolyngbyaceae</taxon>
        <taxon>Romeriopsis</taxon>
        <taxon>Romeriopsis navalis</taxon>
    </lineage>
</organism>
<dbReference type="GO" id="GO:0035243">
    <property type="term" value="F:protein-arginine omega-N symmetric methyltransferase activity"/>
    <property type="evidence" value="ECO:0007669"/>
    <property type="project" value="TreeGrafter"/>
</dbReference>
<dbReference type="SUPFAM" id="SSF53335">
    <property type="entry name" value="S-adenosyl-L-methionine-dependent methyltransferases"/>
    <property type="match status" value="1"/>
</dbReference>
<keyword evidence="2" id="KW-0808">Transferase</keyword>
<evidence type="ECO:0000256" key="1">
    <source>
        <dbReference type="ARBA" id="ARBA00022603"/>
    </source>
</evidence>
<keyword evidence="1 3" id="KW-0489">Methyltransferase</keyword>
<dbReference type="InterPro" id="IPR029063">
    <property type="entry name" value="SAM-dependent_MTases_sf"/>
</dbReference>
<dbReference type="PANTHER" id="PTHR12049:SF7">
    <property type="entry name" value="PROTEIN ARGININE METHYLTRANSFERASE NDUFAF7, MITOCHONDRIAL"/>
    <property type="match status" value="1"/>
</dbReference>
<gene>
    <name evidence="3" type="ORF">IQ266_26005</name>
</gene>